<accession>A0A2X2TCZ6</accession>
<organism evidence="1 2">
    <name type="scientific">Cedecea neteri</name>
    <dbReference type="NCBI Taxonomy" id="158822"/>
    <lineage>
        <taxon>Bacteria</taxon>
        <taxon>Pseudomonadati</taxon>
        <taxon>Pseudomonadota</taxon>
        <taxon>Gammaproteobacteria</taxon>
        <taxon>Enterobacterales</taxon>
        <taxon>Enterobacteriaceae</taxon>
        <taxon>Cedecea</taxon>
    </lineage>
</organism>
<name>A0A2X2TCZ6_9ENTR</name>
<reference evidence="1 2" key="1">
    <citation type="submission" date="2018-06" db="EMBL/GenBank/DDBJ databases">
        <authorList>
            <consortium name="Pathogen Informatics"/>
            <person name="Doyle S."/>
        </authorList>
    </citation>
    <scope>NUCLEOTIDE SEQUENCE [LARGE SCALE GENOMIC DNA]</scope>
    <source>
        <strain evidence="1 2">NCTC12120</strain>
    </source>
</reference>
<evidence type="ECO:0000313" key="1">
    <source>
        <dbReference type="EMBL" id="SQA98483.1"/>
    </source>
</evidence>
<dbReference type="Proteomes" id="UP000251197">
    <property type="component" value="Unassembled WGS sequence"/>
</dbReference>
<proteinExistence type="predicted"/>
<evidence type="ECO:0000313" key="2">
    <source>
        <dbReference type="Proteomes" id="UP000251197"/>
    </source>
</evidence>
<dbReference type="EMBL" id="UAVU01000003">
    <property type="protein sequence ID" value="SQA98483.1"/>
    <property type="molecule type" value="Genomic_DNA"/>
</dbReference>
<dbReference type="AlphaFoldDB" id="A0A2X2TCZ6"/>
<gene>
    <name evidence="1" type="ORF">NCTC12120_02370</name>
</gene>
<sequence length="91" mass="10716">MGESWTIRIAVEHLFFHQGIELITENPFGSGPRKDAFLVLLQKEFNDPIIQQSNSHYGVNRCYASEWCSRVNYLVSICFFYDTDWMEKVFT</sequence>
<protein>
    <submittedName>
        <fullName evidence="1">Uncharacterized protein</fullName>
    </submittedName>
</protein>